<dbReference type="EMBL" id="LM995447">
    <property type="protein sequence ID" value="CDZ23787.1"/>
    <property type="molecule type" value="Genomic_DNA"/>
</dbReference>
<dbReference type="Gene3D" id="3.40.50.720">
    <property type="entry name" value="NAD(P)-binding Rossmann-like Domain"/>
    <property type="match status" value="1"/>
</dbReference>
<feature type="domain" description="Enoyl reductase (ER)" evidence="7">
    <location>
        <begin position="11"/>
        <end position="345"/>
    </location>
</feature>
<keyword evidence="9" id="KW-1185">Reference proteome</keyword>
<dbReference type="InterPro" id="IPR036291">
    <property type="entry name" value="NAD(P)-bd_dom_sf"/>
</dbReference>
<dbReference type="InterPro" id="IPR002328">
    <property type="entry name" value="ADH_Zn_CS"/>
</dbReference>
<dbReference type="InterPro" id="IPR013154">
    <property type="entry name" value="ADH-like_N"/>
</dbReference>
<dbReference type="KEGG" id="ccel:CCDG5_0658"/>
<sequence>MNGKMKVGVLKSTGNIVFEEREIPQIKENEILVKIKHVGICGSDLHYYEYGRIGDFVVENPIVLGHESAGEVVAVGEKVADLKIGDLVTLEPGYTCGKCEFCKTGRYNLCPNVVFMATPPYDGAFAEYVAYPADMAFKLPDGMDTVQGALIEPLAVGIYAAQQGNAGLGQSAAILGSGCIGLVTLMALKAMGVTRIYVADVIEKRLAKAAELGATKVINAGEQDTVKTIMELTCGKGVDMVFETAGSKITTLQTAELVKRGGTVVLVGMAPESKLNYDIGKLMGKEASIKTVFRYRNIYPIAIEAVQNGLIPIDKIVTDTFSFDELPKAIRYSIDNKSDIVKAVIEFK</sequence>
<dbReference type="SMART" id="SM00829">
    <property type="entry name" value="PKS_ER"/>
    <property type="match status" value="1"/>
</dbReference>
<dbReference type="InterPro" id="IPR020843">
    <property type="entry name" value="ER"/>
</dbReference>
<keyword evidence="3 6" id="KW-0479">Metal-binding</keyword>
<dbReference type="PROSITE" id="PS00059">
    <property type="entry name" value="ADH_ZINC"/>
    <property type="match status" value="1"/>
</dbReference>
<dbReference type="GO" id="GO:0008270">
    <property type="term" value="F:zinc ion binding"/>
    <property type="evidence" value="ECO:0007669"/>
    <property type="project" value="InterPro"/>
</dbReference>
<dbReference type="PATRIC" id="fig|29343.3.peg.690"/>
<dbReference type="PANTHER" id="PTHR43161:SF9">
    <property type="entry name" value="SORBITOL DEHYDROGENASE"/>
    <property type="match status" value="1"/>
</dbReference>
<dbReference type="InterPro" id="IPR013149">
    <property type="entry name" value="ADH-like_C"/>
</dbReference>
<dbReference type="CDD" id="cd05285">
    <property type="entry name" value="sorbitol_DH"/>
    <property type="match status" value="1"/>
</dbReference>
<dbReference type="AlphaFoldDB" id="A0A078KMN5"/>
<dbReference type="Gene3D" id="3.90.180.10">
    <property type="entry name" value="Medium-chain alcohol dehydrogenases, catalytic domain"/>
    <property type="match status" value="1"/>
</dbReference>
<dbReference type="SUPFAM" id="SSF50129">
    <property type="entry name" value="GroES-like"/>
    <property type="match status" value="1"/>
</dbReference>
<accession>A0A078KMN5</accession>
<dbReference type="Pfam" id="PF00107">
    <property type="entry name" value="ADH_zinc_N"/>
    <property type="match status" value="1"/>
</dbReference>
<evidence type="ECO:0000313" key="8">
    <source>
        <dbReference type="EMBL" id="CDZ23787.1"/>
    </source>
</evidence>
<dbReference type="SUPFAM" id="SSF51735">
    <property type="entry name" value="NAD(P)-binding Rossmann-fold domains"/>
    <property type="match status" value="1"/>
</dbReference>
<dbReference type="HOGENOM" id="CLU_026673_11_5_9"/>
<protein>
    <submittedName>
        <fullName evidence="8">Putative zinc-type alcohol dehydrogenase-like protein YdjJ</fullName>
        <ecNumber evidence="8">1.-.-.-</ecNumber>
    </submittedName>
</protein>
<dbReference type="STRING" id="29343.CCDG5_0658"/>
<dbReference type="Proteomes" id="UP000032431">
    <property type="component" value="Chromosome I"/>
</dbReference>
<proteinExistence type="inferred from homology"/>
<dbReference type="OrthoDB" id="9777057at2"/>
<evidence type="ECO:0000256" key="2">
    <source>
        <dbReference type="ARBA" id="ARBA00008072"/>
    </source>
</evidence>
<dbReference type="Pfam" id="PF08240">
    <property type="entry name" value="ADH_N"/>
    <property type="match status" value="1"/>
</dbReference>
<reference evidence="9" key="1">
    <citation type="submission" date="2014-07" db="EMBL/GenBank/DDBJ databases">
        <authorList>
            <person name="Wibberg D."/>
        </authorList>
    </citation>
    <scope>NUCLEOTIDE SEQUENCE [LARGE SCALE GENOMIC DNA]</scope>
    <source>
        <strain evidence="9">DG5</strain>
    </source>
</reference>
<dbReference type="PANTHER" id="PTHR43161">
    <property type="entry name" value="SORBITOL DEHYDROGENASE"/>
    <property type="match status" value="1"/>
</dbReference>
<dbReference type="InterPro" id="IPR045306">
    <property type="entry name" value="SDH-like"/>
</dbReference>
<evidence type="ECO:0000256" key="5">
    <source>
        <dbReference type="ARBA" id="ARBA00023002"/>
    </source>
</evidence>
<dbReference type="InterPro" id="IPR011032">
    <property type="entry name" value="GroES-like_sf"/>
</dbReference>
<evidence type="ECO:0000256" key="1">
    <source>
        <dbReference type="ARBA" id="ARBA00001947"/>
    </source>
</evidence>
<dbReference type="GO" id="GO:0016616">
    <property type="term" value="F:oxidoreductase activity, acting on the CH-OH group of donors, NAD or NADP as acceptor"/>
    <property type="evidence" value="ECO:0007669"/>
    <property type="project" value="InterPro"/>
</dbReference>
<dbReference type="EC" id="1.-.-.-" evidence="8"/>
<comment type="cofactor">
    <cofactor evidence="1 6">
        <name>Zn(2+)</name>
        <dbReference type="ChEBI" id="CHEBI:29105"/>
    </cofactor>
</comment>
<keyword evidence="5 8" id="KW-0560">Oxidoreductase</keyword>
<evidence type="ECO:0000256" key="4">
    <source>
        <dbReference type="ARBA" id="ARBA00022833"/>
    </source>
</evidence>
<comment type="similarity">
    <text evidence="2 6">Belongs to the zinc-containing alcohol dehydrogenase family.</text>
</comment>
<gene>
    <name evidence="8" type="primary">ydjJ3</name>
    <name evidence="8" type="ORF">CCDG5_0658</name>
</gene>
<name>A0A078KMN5_9FIRM</name>
<evidence type="ECO:0000259" key="7">
    <source>
        <dbReference type="SMART" id="SM00829"/>
    </source>
</evidence>
<evidence type="ECO:0000256" key="6">
    <source>
        <dbReference type="RuleBase" id="RU361277"/>
    </source>
</evidence>
<evidence type="ECO:0000313" key="9">
    <source>
        <dbReference type="Proteomes" id="UP000032431"/>
    </source>
</evidence>
<evidence type="ECO:0000256" key="3">
    <source>
        <dbReference type="ARBA" id="ARBA00022723"/>
    </source>
</evidence>
<keyword evidence="4 6" id="KW-0862">Zinc</keyword>
<organism evidence="8 9">
    <name type="scientific">[Clostridium] cellulosi</name>
    <dbReference type="NCBI Taxonomy" id="29343"/>
    <lineage>
        <taxon>Bacteria</taxon>
        <taxon>Bacillati</taxon>
        <taxon>Bacillota</taxon>
        <taxon>Clostridia</taxon>
        <taxon>Eubacteriales</taxon>
        <taxon>Oscillospiraceae</taxon>
        <taxon>Oscillospiraceae incertae sedis</taxon>
    </lineage>
</organism>